<protein>
    <submittedName>
        <fullName evidence="1">Uncharacterized protein</fullName>
    </submittedName>
</protein>
<dbReference type="AlphaFoldDB" id="A0A6N7WXZ3"/>
<proteinExistence type="predicted"/>
<dbReference type="Proteomes" id="UP000440713">
    <property type="component" value="Unassembled WGS sequence"/>
</dbReference>
<reference evidence="1 2" key="1">
    <citation type="submission" date="2019-08" db="EMBL/GenBank/DDBJ databases">
        <title>In-depth cultivation of the pig gut microbiome towards novel bacterial diversity and tailored functional studies.</title>
        <authorList>
            <person name="Wylensek D."/>
            <person name="Hitch T.C.A."/>
            <person name="Clavel T."/>
        </authorList>
    </citation>
    <scope>NUCLEOTIDE SEQUENCE [LARGE SCALE GENOMIC DNA]</scope>
    <source>
        <strain evidence="1 2">WCA-SAB-591-4A-A</strain>
    </source>
</reference>
<comment type="caution">
    <text evidence="1">The sequence shown here is derived from an EMBL/GenBank/DDBJ whole genome shotgun (WGS) entry which is preliminary data.</text>
</comment>
<name>A0A6N7WXZ3_9FIRM</name>
<dbReference type="RefSeq" id="WP_154537056.1">
    <property type="nucleotide sequence ID" value="NZ_VUNE01000001.1"/>
</dbReference>
<organism evidence="1 2">
    <name type="scientific">Peptostreptococcus porci</name>
    <dbReference type="NCBI Taxonomy" id="2652282"/>
    <lineage>
        <taxon>Bacteria</taxon>
        <taxon>Bacillati</taxon>
        <taxon>Bacillota</taxon>
        <taxon>Clostridia</taxon>
        <taxon>Peptostreptococcales</taxon>
        <taxon>Peptostreptococcaceae</taxon>
        <taxon>Peptostreptococcus</taxon>
    </lineage>
</organism>
<sequence>MVICNVYFDLTRESIGIPVVRVLMTSPVQTLASPLTVVSQRTISFQNTMGYSEQKVEYEDLYMGIYPH</sequence>
<accession>A0A6N7WXZ3</accession>
<gene>
    <name evidence="1" type="ORF">FYJ71_01545</name>
</gene>
<evidence type="ECO:0000313" key="2">
    <source>
        <dbReference type="Proteomes" id="UP000440713"/>
    </source>
</evidence>
<dbReference type="EMBL" id="VUNE01000001">
    <property type="protein sequence ID" value="MST61658.1"/>
    <property type="molecule type" value="Genomic_DNA"/>
</dbReference>
<keyword evidence="2" id="KW-1185">Reference proteome</keyword>
<evidence type="ECO:0000313" key="1">
    <source>
        <dbReference type="EMBL" id="MST61658.1"/>
    </source>
</evidence>